<evidence type="ECO:0000313" key="2">
    <source>
        <dbReference type="Proteomes" id="UP000789525"/>
    </source>
</evidence>
<name>A0ACA9KQR7_9GLOM</name>
<proteinExistence type="predicted"/>
<dbReference type="EMBL" id="CAJVPT010002665">
    <property type="protein sequence ID" value="CAG8484939.1"/>
    <property type="molecule type" value="Genomic_DNA"/>
</dbReference>
<reference evidence="1" key="1">
    <citation type="submission" date="2021-06" db="EMBL/GenBank/DDBJ databases">
        <authorList>
            <person name="Kallberg Y."/>
            <person name="Tangrot J."/>
            <person name="Rosling A."/>
        </authorList>
    </citation>
    <scope>NUCLEOTIDE SEQUENCE</scope>
    <source>
        <strain evidence="1">CL356</strain>
    </source>
</reference>
<keyword evidence="2" id="KW-1185">Reference proteome</keyword>
<protein>
    <submittedName>
        <fullName evidence="1">6685_t:CDS:1</fullName>
    </submittedName>
</protein>
<organism evidence="1 2">
    <name type="scientific">Acaulospora colombiana</name>
    <dbReference type="NCBI Taxonomy" id="27376"/>
    <lineage>
        <taxon>Eukaryota</taxon>
        <taxon>Fungi</taxon>
        <taxon>Fungi incertae sedis</taxon>
        <taxon>Mucoromycota</taxon>
        <taxon>Glomeromycotina</taxon>
        <taxon>Glomeromycetes</taxon>
        <taxon>Diversisporales</taxon>
        <taxon>Acaulosporaceae</taxon>
        <taxon>Acaulospora</taxon>
    </lineage>
</organism>
<sequence>MTLLAENNPILLDENIPHFYKIIILRWGLYYVQKNGLKDVKSYQNAFSSVFKNSDGSIGTDELMALYASGSKDEVWDFDVQSYGRMFKGNEFSTNELYSKLDTYKIQIDDYCEFLLENNKSNVCPNAFNKNQIRKIEQICNVMGIEHNENVDT</sequence>
<accession>A0ACA9KQR7</accession>
<gene>
    <name evidence="1" type="ORF">ACOLOM_LOCUS2139</name>
</gene>
<evidence type="ECO:0000313" key="1">
    <source>
        <dbReference type="EMBL" id="CAG8484939.1"/>
    </source>
</evidence>
<comment type="caution">
    <text evidence="1">The sequence shown here is derived from an EMBL/GenBank/DDBJ whole genome shotgun (WGS) entry which is preliminary data.</text>
</comment>
<feature type="non-terminal residue" evidence="1">
    <location>
        <position position="153"/>
    </location>
</feature>
<dbReference type="Proteomes" id="UP000789525">
    <property type="component" value="Unassembled WGS sequence"/>
</dbReference>